<evidence type="ECO:0000313" key="2">
    <source>
        <dbReference type="Proteomes" id="UP001186974"/>
    </source>
</evidence>
<accession>A0ACC3DNU0</accession>
<dbReference type="Proteomes" id="UP001186974">
    <property type="component" value="Unassembled WGS sequence"/>
</dbReference>
<protein>
    <submittedName>
        <fullName evidence="1">Uncharacterized protein</fullName>
    </submittedName>
</protein>
<proteinExistence type="predicted"/>
<keyword evidence="2" id="KW-1185">Reference proteome</keyword>
<reference evidence="1" key="1">
    <citation type="submission" date="2024-09" db="EMBL/GenBank/DDBJ databases">
        <title>Black Yeasts Isolated from many extreme environments.</title>
        <authorList>
            <person name="Coleine C."/>
            <person name="Stajich J.E."/>
            <person name="Selbmann L."/>
        </authorList>
    </citation>
    <scope>NUCLEOTIDE SEQUENCE</scope>
    <source>
        <strain evidence="1">CCFEE 5737</strain>
    </source>
</reference>
<feature type="non-terminal residue" evidence="1">
    <location>
        <position position="1"/>
    </location>
</feature>
<gene>
    <name evidence="1" type="ORF">LTS18_008246</name>
</gene>
<organism evidence="1 2">
    <name type="scientific">Coniosporium uncinatum</name>
    <dbReference type="NCBI Taxonomy" id="93489"/>
    <lineage>
        <taxon>Eukaryota</taxon>
        <taxon>Fungi</taxon>
        <taxon>Dikarya</taxon>
        <taxon>Ascomycota</taxon>
        <taxon>Pezizomycotina</taxon>
        <taxon>Dothideomycetes</taxon>
        <taxon>Dothideomycetes incertae sedis</taxon>
        <taxon>Coniosporium</taxon>
    </lineage>
</organism>
<evidence type="ECO:0000313" key="1">
    <source>
        <dbReference type="EMBL" id="KAK3078175.1"/>
    </source>
</evidence>
<sequence>GSRIWGQGATAKRREQARRTVNGDEKRTEAIVRAFGAENRESGVFDWKRVYGQGFDVLHFKGIEEGELPMAFLGCDGIANRQLMGFLEELGMRCAVVEAAPPPPPLLLQLRSQSYLRRDLEHDDFVVGKEVQVGFRDTDTLHTEITGILPTLFYLDRFYSLDTTPQGQFAAASAYEILFQVDEARRLLLGQEERAAGPEILARLEAALWPLEERLKRREFVAGEVFSVADCALWPVVERVFGAGDHERNWEGFEGLKDWWKRMVERESVRAVRKRFGGGDSGEK</sequence>
<name>A0ACC3DNU0_9PEZI</name>
<dbReference type="EMBL" id="JAWDJW010002133">
    <property type="protein sequence ID" value="KAK3078175.1"/>
    <property type="molecule type" value="Genomic_DNA"/>
</dbReference>
<comment type="caution">
    <text evidence="1">The sequence shown here is derived from an EMBL/GenBank/DDBJ whole genome shotgun (WGS) entry which is preliminary data.</text>
</comment>